<sequence>MRPAISGIVAEHHLAGTTGGDAVAYCGCGWRGPDDAELEQAWGDFAAHFLDKLAEAGYQVVRLFD</sequence>
<dbReference type="EMBL" id="CP045810">
    <property type="protein sequence ID" value="QHN38859.1"/>
    <property type="molecule type" value="Genomic_DNA"/>
</dbReference>
<dbReference type="RefSeq" id="WP_005186429.1">
    <property type="nucleotide sequence ID" value="NZ_CP045804.1"/>
</dbReference>
<accession>A0A857MBV0</accession>
<dbReference type="AlphaFoldDB" id="A0A857MBV0"/>
<evidence type="ECO:0000313" key="1">
    <source>
        <dbReference type="EMBL" id="QHN38859.1"/>
    </source>
</evidence>
<proteinExistence type="predicted"/>
<name>A0A857MBV0_9ACTN</name>
<gene>
    <name evidence="1" type="ORF">GII30_06430</name>
</gene>
<reference evidence="1" key="1">
    <citation type="journal article" date="2021" name="Nat. Microbiol.">
        <title>Cocultivation of an ultrasmall environmental parasitic bacterium with lytic ability against bacteria associated with wastewater foams.</title>
        <authorList>
            <person name="Batinovic S."/>
            <person name="Rose J.J.A."/>
            <person name="Ratcliffe J."/>
            <person name="Seviour R.J."/>
            <person name="Petrovski S."/>
        </authorList>
    </citation>
    <scope>NUCLEOTIDE SEQUENCE</scope>
    <source>
        <strain evidence="1">CON44</strain>
    </source>
</reference>
<organism evidence="1">
    <name type="scientific">Gordonia amarae</name>
    <dbReference type="NCBI Taxonomy" id="36821"/>
    <lineage>
        <taxon>Bacteria</taxon>
        <taxon>Bacillati</taxon>
        <taxon>Actinomycetota</taxon>
        <taxon>Actinomycetes</taxon>
        <taxon>Mycobacteriales</taxon>
        <taxon>Gordoniaceae</taxon>
        <taxon>Gordonia</taxon>
    </lineage>
</organism>
<protein>
    <submittedName>
        <fullName evidence="1">Uncharacterized protein</fullName>
    </submittedName>
</protein>